<protein>
    <submittedName>
        <fullName evidence="1">2-keto-4-pentenoate hydratase/2-oxohepta-3-ene-1,7-dioic acid hydratase in catechol pathway</fullName>
    </submittedName>
</protein>
<gene>
    <name evidence="1" type="ORF">J2S77_000276</name>
</gene>
<comment type="caution">
    <text evidence="1">The sequence shown here is derived from an EMBL/GenBank/DDBJ whole genome shotgun (WGS) entry which is preliminary data.</text>
</comment>
<dbReference type="RefSeq" id="WP_306973940.1">
    <property type="nucleotide sequence ID" value="NZ_JAUSTQ010000001.1"/>
</dbReference>
<evidence type="ECO:0000313" key="2">
    <source>
        <dbReference type="Proteomes" id="UP001224359"/>
    </source>
</evidence>
<evidence type="ECO:0000313" key="1">
    <source>
        <dbReference type="EMBL" id="MDQ0158326.1"/>
    </source>
</evidence>
<reference evidence="1 2" key="1">
    <citation type="submission" date="2023-07" db="EMBL/GenBank/DDBJ databases">
        <title>Genomic Encyclopedia of Type Strains, Phase IV (KMG-IV): sequencing the most valuable type-strain genomes for metagenomic binning, comparative biology and taxonomic classification.</title>
        <authorList>
            <person name="Goeker M."/>
        </authorList>
    </citation>
    <scope>NUCLEOTIDE SEQUENCE [LARGE SCALE GENOMIC DNA]</scope>
    <source>
        <strain evidence="1 2">DSM 16460</strain>
    </source>
</reference>
<accession>A0ABT9VBL0</accession>
<dbReference type="InterPro" id="IPR021269">
    <property type="entry name" value="DUF2848"/>
</dbReference>
<sequence>MYQFNLNYQGEKIPVNLSEVYCIGYTGRNKEKTLEHIKELKEMGIPEPSQVPALYPIRLTSLNQIGQMDVIGGKSSGEAEIVLIFGDETYITVGSDHTDRGLETVDINKSKQVCDKPFANDVWKLSDVQDHWDQLELSSDIYVDGEWVPYQHHDLTAIIPYEEIIEYLNQNHVPLQGSIVFAGTVPLLDGFKFGEKFKMRLKDPVSNKQIETEYTINQIAGES</sequence>
<dbReference type="SUPFAM" id="SSF56529">
    <property type="entry name" value="FAH"/>
    <property type="match status" value="1"/>
</dbReference>
<name>A0ABT9VBL0_9BACI</name>
<keyword evidence="2" id="KW-1185">Reference proteome</keyword>
<organism evidence="1 2">
    <name type="scientific">Alkalibacillus salilacus</name>
    <dbReference type="NCBI Taxonomy" id="284582"/>
    <lineage>
        <taxon>Bacteria</taxon>
        <taxon>Bacillati</taxon>
        <taxon>Bacillota</taxon>
        <taxon>Bacilli</taxon>
        <taxon>Bacillales</taxon>
        <taxon>Bacillaceae</taxon>
        <taxon>Alkalibacillus</taxon>
    </lineage>
</organism>
<dbReference type="Pfam" id="PF11010">
    <property type="entry name" value="DUF2848"/>
    <property type="match status" value="1"/>
</dbReference>
<dbReference type="InterPro" id="IPR036663">
    <property type="entry name" value="Fumarylacetoacetase_C_sf"/>
</dbReference>
<proteinExistence type="predicted"/>
<dbReference type="EMBL" id="JAUSTQ010000001">
    <property type="protein sequence ID" value="MDQ0158326.1"/>
    <property type="molecule type" value="Genomic_DNA"/>
</dbReference>
<dbReference type="Proteomes" id="UP001224359">
    <property type="component" value="Unassembled WGS sequence"/>
</dbReference>